<dbReference type="EMBL" id="BK014654">
    <property type="protein sequence ID" value="DAD66143.1"/>
    <property type="molecule type" value="Genomic_DNA"/>
</dbReference>
<sequence>MAATNKNALAYRAAKLFVAPMDSTIPEVAVDLTNAPAVISAIEALTKQRMASLTDLQIEIGVGESDPQKVDDNGVIYRSQAPSFTVKGNWFEMFEPAVLKTLMGLAEVDDTTGKRKILGQKLQDGDAPRLALIIETIPQVGAPKPEKFYLVDTNLTGSIVLSFLNVKRNGGVGNSPFSFASNDNGAWIWAKPTD</sequence>
<evidence type="ECO:0000313" key="1">
    <source>
        <dbReference type="EMBL" id="DAD66143.1"/>
    </source>
</evidence>
<protein>
    <recommendedName>
        <fullName evidence="2">Phage tail protein</fullName>
    </recommendedName>
</protein>
<proteinExistence type="predicted"/>
<organism evidence="1">
    <name type="scientific">Siphoviridae sp. ctzpQ31</name>
    <dbReference type="NCBI Taxonomy" id="2823613"/>
    <lineage>
        <taxon>Viruses</taxon>
        <taxon>Duplodnaviria</taxon>
        <taxon>Heunggongvirae</taxon>
        <taxon>Uroviricota</taxon>
        <taxon>Caudoviricetes</taxon>
    </lineage>
</organism>
<reference evidence="1" key="1">
    <citation type="journal article" date="2021" name="Proc. Natl. Acad. Sci. U.S.A.">
        <title>A Catalog of Tens of Thousands of Viruses from Human Metagenomes Reveals Hidden Associations with Chronic Diseases.</title>
        <authorList>
            <person name="Tisza M.J."/>
            <person name="Buck C.B."/>
        </authorList>
    </citation>
    <scope>NUCLEOTIDE SEQUENCE</scope>
    <source>
        <strain evidence="1">CtzpQ31</strain>
    </source>
</reference>
<accession>A0A8S5L8A7</accession>
<name>A0A8S5L8A7_9CAUD</name>
<evidence type="ECO:0008006" key="2">
    <source>
        <dbReference type="Google" id="ProtNLM"/>
    </source>
</evidence>